<dbReference type="PRINTS" id="PR01434">
    <property type="entry name" value="NADHDHGNASE5"/>
</dbReference>
<dbReference type="EMBL" id="ACLA01000018">
    <property type="protein sequence ID" value="EEQ48486.1"/>
    <property type="molecule type" value="Genomic_DNA"/>
</dbReference>
<feature type="transmembrane region" description="Helical" evidence="7">
    <location>
        <begin position="38"/>
        <end position="61"/>
    </location>
</feature>
<dbReference type="AlphaFoldDB" id="C4V3R7"/>
<name>C4V3R7_9FIRM</name>
<feature type="domain" description="NADH:quinone oxidoreductase/Mrp antiporter transmembrane" evidence="8">
    <location>
        <begin position="140"/>
        <end position="430"/>
    </location>
</feature>
<evidence type="ECO:0000256" key="5">
    <source>
        <dbReference type="ARBA" id="ARBA00023136"/>
    </source>
</evidence>
<keyword evidence="5 7" id="KW-0472">Membrane</keyword>
<evidence type="ECO:0000256" key="7">
    <source>
        <dbReference type="SAM" id="Phobius"/>
    </source>
</evidence>
<dbReference type="GO" id="GO:0012505">
    <property type="term" value="C:endomembrane system"/>
    <property type="evidence" value="ECO:0007669"/>
    <property type="project" value="UniProtKB-SubCell"/>
</dbReference>
<reference evidence="10 11" key="1">
    <citation type="submission" date="2009-04" db="EMBL/GenBank/DDBJ databases">
        <authorList>
            <person name="Qin X."/>
            <person name="Bachman B."/>
            <person name="Battles P."/>
            <person name="Bell A."/>
            <person name="Bess C."/>
            <person name="Bickham C."/>
            <person name="Chaboub L."/>
            <person name="Chen D."/>
            <person name="Coyle M."/>
            <person name="Deiros D.R."/>
            <person name="Dinh H."/>
            <person name="Forbes L."/>
            <person name="Fowler G."/>
            <person name="Francisco L."/>
            <person name="Fu Q."/>
            <person name="Gubbala S."/>
            <person name="Hale W."/>
            <person name="Han Y."/>
            <person name="Hemphill L."/>
            <person name="Highlander S.K."/>
            <person name="Hirani K."/>
            <person name="Hogues M."/>
            <person name="Jackson L."/>
            <person name="Jakkamsetti A."/>
            <person name="Javaid M."/>
            <person name="Jiang H."/>
            <person name="Korchina V."/>
            <person name="Kovar C."/>
            <person name="Lara F."/>
            <person name="Lee S."/>
            <person name="Mata R."/>
            <person name="Mathew T."/>
            <person name="Moen C."/>
            <person name="Morales K."/>
            <person name="Munidasa M."/>
            <person name="Nazareth L."/>
            <person name="Ngo R."/>
            <person name="Nguyen L."/>
            <person name="Okwuonu G."/>
            <person name="Ongeri F."/>
            <person name="Patil S."/>
            <person name="Petrosino J."/>
            <person name="Pham C."/>
            <person name="Pham P."/>
            <person name="Pu L.-L."/>
            <person name="Puazo M."/>
            <person name="Raj R."/>
            <person name="Reid J."/>
            <person name="Rouhana J."/>
            <person name="Saada N."/>
            <person name="Shang Y."/>
            <person name="Simmons D."/>
            <person name="Thornton R."/>
            <person name="Warren J."/>
            <person name="Weissenberger G."/>
            <person name="Zhang J."/>
            <person name="Zhang L."/>
            <person name="Zhou C."/>
            <person name="Zhu D."/>
            <person name="Muzny D."/>
            <person name="Worley K."/>
            <person name="Gibbs R."/>
        </authorList>
    </citation>
    <scope>NUCLEOTIDE SEQUENCE [LARGE SCALE GENOMIC DNA]</scope>
    <source>
        <strain evidence="10 11">ATCC 43531</strain>
    </source>
</reference>
<accession>C4V3R7</accession>
<feature type="transmembrane region" description="Helical" evidence="7">
    <location>
        <begin position="314"/>
        <end position="336"/>
    </location>
</feature>
<dbReference type="InterPro" id="IPR018393">
    <property type="entry name" value="NADHpl_OxRdtase_5_subgr"/>
</dbReference>
<feature type="transmembrane region" description="Helical" evidence="7">
    <location>
        <begin position="210"/>
        <end position="230"/>
    </location>
</feature>
<feature type="transmembrane region" description="Helical" evidence="7">
    <location>
        <begin position="464"/>
        <end position="488"/>
    </location>
</feature>
<evidence type="ECO:0000259" key="9">
    <source>
        <dbReference type="Pfam" id="PF00662"/>
    </source>
</evidence>
<feature type="transmembrane region" description="Helical" evidence="7">
    <location>
        <begin position="90"/>
        <end position="110"/>
    </location>
</feature>
<feature type="transmembrane region" description="Helical" evidence="7">
    <location>
        <begin position="258"/>
        <end position="280"/>
    </location>
</feature>
<protein>
    <submittedName>
        <fullName evidence="10">Proton-translocating NADH-quinone oxidoreductase, chain L</fullName>
        <ecNumber evidence="10">1.6.5.11</ecNumber>
    </submittedName>
</protein>
<dbReference type="GO" id="GO:0008137">
    <property type="term" value="F:NADH dehydrogenase (ubiquinone) activity"/>
    <property type="evidence" value="ECO:0007669"/>
    <property type="project" value="InterPro"/>
</dbReference>
<dbReference type="GO" id="GO:0015990">
    <property type="term" value="P:electron transport coupled proton transport"/>
    <property type="evidence" value="ECO:0007669"/>
    <property type="project" value="TreeGrafter"/>
</dbReference>
<comment type="caution">
    <text evidence="10">The sequence shown here is derived from an EMBL/GenBank/DDBJ whole genome shotgun (WGS) entry which is preliminary data.</text>
</comment>
<dbReference type="GO" id="GO:0003954">
    <property type="term" value="F:NADH dehydrogenase activity"/>
    <property type="evidence" value="ECO:0007669"/>
    <property type="project" value="TreeGrafter"/>
</dbReference>
<dbReference type="RefSeq" id="WP_006689895.1">
    <property type="nucleotide sequence ID" value="NZ_GG694006.1"/>
</dbReference>
<feature type="transmembrane region" description="Helical" evidence="7">
    <location>
        <begin position="604"/>
        <end position="628"/>
    </location>
</feature>
<feature type="transmembrane region" description="Helical" evidence="7">
    <location>
        <begin position="419"/>
        <end position="443"/>
    </location>
</feature>
<dbReference type="Gene3D" id="1.20.5.2700">
    <property type="match status" value="1"/>
</dbReference>
<feature type="transmembrane region" description="Helical" evidence="7">
    <location>
        <begin position="381"/>
        <end position="399"/>
    </location>
</feature>
<dbReference type="PRINTS" id="PR01435">
    <property type="entry name" value="NPOXDRDTASE5"/>
</dbReference>
<dbReference type="eggNOG" id="COG1009">
    <property type="taxonomic scope" value="Bacteria"/>
</dbReference>
<evidence type="ECO:0000259" key="8">
    <source>
        <dbReference type="Pfam" id="PF00361"/>
    </source>
</evidence>
<dbReference type="NCBIfam" id="NF005141">
    <property type="entry name" value="PRK06590.1"/>
    <property type="match status" value="1"/>
</dbReference>
<keyword evidence="3 6" id="KW-0812">Transmembrane</keyword>
<evidence type="ECO:0000256" key="6">
    <source>
        <dbReference type="RuleBase" id="RU000320"/>
    </source>
</evidence>
<evidence type="ECO:0000256" key="2">
    <source>
        <dbReference type="ARBA" id="ARBA00008483"/>
    </source>
</evidence>
<dbReference type="Pfam" id="PF00361">
    <property type="entry name" value="Proton_antipo_M"/>
    <property type="match status" value="1"/>
</dbReference>
<dbReference type="OrthoDB" id="9807568at2"/>
<sequence>MFTFALTHAYLIPLFPALAFLIIAPFTRREKNLSATIAIVMMALAFAFSVFVALAAVNYQITMGDPYVMKTVWAHIGAVELSMGVLIDPLTALMLVIVTLVSLLVYIYSVSYMEHDEGMGRFFAFISLFSAAMLGLVVSVNFLQLYVFWEGVGLCSYLLIGFYYDKVSAREAAKKAFITTRIGDFGMLVGILLVQVSFGTMDFIELRLMMPAYVLVAGTGYLTVIGLLLFMGPIGKSGQFPLHVWLLDAMEGPTPTSALIHAATMVAAGVFLVARAFFIFSECPLVMNFIAGLGAFTALFAAVIAVTQRRFKAVLAYSTISQLGYMMLAVGIGAFSASMFHLMTHAFFKAMLFLCAGAVMHALHDETDITKMGGLWKKMPLTFVTMLIGVLAISGIPPFSGFFSKDEILAAAMHASTPLYLMATFTSFLTAFYMARLLIVAFLGESRSEHEAHEVDAFMRWPMIMLALLTIVSGLWGYFGGFSMWIYADAPHHEAIDWTVAGTSTVLALLAFAAAYQIYGRHRLRAAMQQRSFGFLYRVVYNKFYVDELYGYFRERFVYGTAVILKWVDEKIFDGIMNGLGAYGLAMSEVLTENVNGQAQRYVVVFYTGVVILLCYALYWAVQVLMYLGGGLLR</sequence>
<dbReference type="HOGENOM" id="CLU_007100_6_0_9"/>
<proteinExistence type="inferred from homology"/>
<feature type="transmembrane region" description="Helical" evidence="7">
    <location>
        <begin position="146"/>
        <end position="164"/>
    </location>
</feature>
<dbReference type="PANTHER" id="PTHR42829:SF2">
    <property type="entry name" value="NADH-UBIQUINONE OXIDOREDUCTASE CHAIN 5"/>
    <property type="match status" value="1"/>
</dbReference>
<dbReference type="GO" id="GO:0042773">
    <property type="term" value="P:ATP synthesis coupled electron transport"/>
    <property type="evidence" value="ECO:0007669"/>
    <property type="project" value="InterPro"/>
</dbReference>
<feature type="transmembrane region" description="Helical" evidence="7">
    <location>
        <begin position="6"/>
        <end position="26"/>
    </location>
</feature>
<evidence type="ECO:0000256" key="3">
    <source>
        <dbReference type="ARBA" id="ARBA00022692"/>
    </source>
</evidence>
<dbReference type="InterPro" id="IPR003945">
    <property type="entry name" value="NU5C-like"/>
</dbReference>
<feature type="transmembrane region" description="Helical" evidence="7">
    <location>
        <begin position="342"/>
        <end position="360"/>
    </location>
</feature>
<dbReference type="Proteomes" id="UP000005309">
    <property type="component" value="Unassembled WGS sequence"/>
</dbReference>
<dbReference type="STRING" id="638302.HMPREF0908_1161"/>
<dbReference type="NCBIfam" id="TIGR01974">
    <property type="entry name" value="NDH_I_L"/>
    <property type="match status" value="1"/>
</dbReference>
<feature type="transmembrane region" description="Helical" evidence="7">
    <location>
        <begin position="122"/>
        <end position="140"/>
    </location>
</feature>
<gene>
    <name evidence="10" type="primary">nuoL</name>
    <name evidence="10" type="ORF">HMPREF0908_1161</name>
</gene>
<dbReference type="InterPro" id="IPR001750">
    <property type="entry name" value="ND/Mrp_TM"/>
</dbReference>
<feature type="domain" description="NADH-Ubiquinone oxidoreductase (complex I) chain 5 N-terminal" evidence="9">
    <location>
        <begin position="73"/>
        <end position="123"/>
    </location>
</feature>
<evidence type="ECO:0000256" key="4">
    <source>
        <dbReference type="ARBA" id="ARBA00022989"/>
    </source>
</evidence>
<feature type="transmembrane region" description="Helical" evidence="7">
    <location>
        <begin position="185"/>
        <end position="204"/>
    </location>
</feature>
<keyword evidence="10" id="KW-0560">Oxidoreductase</keyword>
<keyword evidence="11" id="KW-1185">Reference proteome</keyword>
<keyword evidence="4 7" id="KW-1133">Transmembrane helix</keyword>
<evidence type="ECO:0000313" key="10">
    <source>
        <dbReference type="EMBL" id="EEQ48486.1"/>
    </source>
</evidence>
<organism evidence="10 11">
    <name type="scientific">Selenomonas flueggei ATCC 43531</name>
    <dbReference type="NCBI Taxonomy" id="638302"/>
    <lineage>
        <taxon>Bacteria</taxon>
        <taxon>Bacillati</taxon>
        <taxon>Bacillota</taxon>
        <taxon>Negativicutes</taxon>
        <taxon>Selenomonadales</taxon>
        <taxon>Selenomonadaceae</taxon>
        <taxon>Selenomonas</taxon>
    </lineage>
</organism>
<dbReference type="PANTHER" id="PTHR42829">
    <property type="entry name" value="NADH-UBIQUINONE OXIDOREDUCTASE CHAIN 5"/>
    <property type="match status" value="1"/>
</dbReference>
<dbReference type="GO" id="GO:0016020">
    <property type="term" value="C:membrane"/>
    <property type="evidence" value="ECO:0007669"/>
    <property type="project" value="UniProtKB-SubCell"/>
</dbReference>
<comment type="similarity">
    <text evidence="2">Belongs to the CPA3 antiporters (TC 2.A.63) subunit A family.</text>
</comment>
<feature type="transmembrane region" description="Helical" evidence="7">
    <location>
        <begin position="500"/>
        <end position="519"/>
    </location>
</feature>
<evidence type="ECO:0000256" key="1">
    <source>
        <dbReference type="ARBA" id="ARBA00004127"/>
    </source>
</evidence>
<dbReference type="InterPro" id="IPR001516">
    <property type="entry name" value="Proton_antipo_N"/>
</dbReference>
<comment type="subcellular location">
    <subcellularLocation>
        <location evidence="1">Endomembrane system</location>
        <topology evidence="1">Multi-pass membrane protein</topology>
    </subcellularLocation>
    <subcellularLocation>
        <location evidence="6">Membrane</location>
        <topology evidence="6">Multi-pass membrane protein</topology>
    </subcellularLocation>
</comment>
<dbReference type="EC" id="1.6.5.11" evidence="10"/>
<evidence type="ECO:0000313" key="11">
    <source>
        <dbReference type="Proteomes" id="UP000005309"/>
    </source>
</evidence>
<feature type="transmembrane region" description="Helical" evidence="7">
    <location>
        <begin position="286"/>
        <end position="307"/>
    </location>
</feature>
<dbReference type="Pfam" id="PF00662">
    <property type="entry name" value="Proton_antipo_N"/>
    <property type="match status" value="1"/>
</dbReference>